<dbReference type="OrthoDB" id="5584477at2759"/>
<keyword evidence="4" id="KW-0808">Transferase</keyword>
<proteinExistence type="predicted"/>
<dbReference type="PANTHER" id="PTHR38248:SF2">
    <property type="entry name" value="FUNK1 11"/>
    <property type="match status" value="1"/>
</dbReference>
<keyword evidence="4" id="KW-0418">Kinase</keyword>
<dbReference type="AlphaFoldDB" id="A0A9P5DYT3"/>
<evidence type="ECO:0000256" key="2">
    <source>
        <dbReference type="SAM" id="Phobius"/>
    </source>
</evidence>
<keyword evidence="2" id="KW-0812">Transmembrane</keyword>
<keyword evidence="2" id="KW-1133">Transmembrane helix</keyword>
<evidence type="ECO:0000313" key="4">
    <source>
        <dbReference type="EMBL" id="KAF4342266.1"/>
    </source>
</evidence>
<keyword evidence="2" id="KW-0472">Membrane</keyword>
<gene>
    <name evidence="4" type="ORF">FBEOM_3803</name>
</gene>
<sequence>MSDSAAPILLRLSYGPFVYLPVSVAGLAALPLVWSEWSEPGMASFAPCILLSWLSGQDDVLSWFSGFSEKLAAFADDRKSVPTHQRRRRPLAKSNEPIDGPVGKRKMDVGFVNDPQAGKDSKCHWSQILVPGELKSNPSADKASEAWLDLGRFAREVLAAQDTRRFVLGFTVETRLLSDFPNVTPFSPCWATDTSGNLYPDVECFILM</sequence>
<dbReference type="InterPro" id="IPR040976">
    <property type="entry name" value="Pkinase_fungal"/>
</dbReference>
<dbReference type="GO" id="GO:0016301">
    <property type="term" value="F:kinase activity"/>
    <property type="evidence" value="ECO:0007669"/>
    <property type="project" value="UniProtKB-KW"/>
</dbReference>
<name>A0A9P5DYT3_9HYPO</name>
<dbReference type="Pfam" id="PF17667">
    <property type="entry name" value="Pkinase_fungal"/>
    <property type="match status" value="1"/>
</dbReference>
<accession>A0A9P5DYT3</accession>
<evidence type="ECO:0000256" key="1">
    <source>
        <dbReference type="SAM" id="MobiDB-lite"/>
    </source>
</evidence>
<comment type="caution">
    <text evidence="4">The sequence shown here is derived from an EMBL/GenBank/DDBJ whole genome shotgun (WGS) entry which is preliminary data.</text>
</comment>
<evidence type="ECO:0000259" key="3">
    <source>
        <dbReference type="Pfam" id="PF17667"/>
    </source>
</evidence>
<keyword evidence="5" id="KW-1185">Reference proteome</keyword>
<dbReference type="EMBL" id="PVQB02000150">
    <property type="protein sequence ID" value="KAF4342266.1"/>
    <property type="molecule type" value="Genomic_DNA"/>
</dbReference>
<dbReference type="PANTHER" id="PTHR38248">
    <property type="entry name" value="FUNK1 6"/>
    <property type="match status" value="1"/>
</dbReference>
<feature type="region of interest" description="Disordered" evidence="1">
    <location>
        <begin position="79"/>
        <end position="105"/>
    </location>
</feature>
<reference evidence="4" key="1">
    <citation type="journal article" date="2017" name="Mycologia">
        <title>Fusarium algeriense, sp. nov., a novel toxigenic crown rot pathogen of durum wheat from Algeria is nested in the Fusarium burgessii species complex.</title>
        <authorList>
            <person name="Laraba I."/>
            <person name="Keddad A."/>
            <person name="Boureghda H."/>
            <person name="Abdallah N."/>
            <person name="Vaughan M.M."/>
            <person name="Proctor R.H."/>
            <person name="Busman M."/>
            <person name="O'Donnell K."/>
        </authorList>
    </citation>
    <scope>NUCLEOTIDE SEQUENCE</scope>
    <source>
        <strain evidence="4">NRRL 25174</strain>
    </source>
</reference>
<feature type="transmembrane region" description="Helical" evidence="2">
    <location>
        <begin position="12"/>
        <end position="34"/>
    </location>
</feature>
<reference evidence="4" key="2">
    <citation type="submission" date="2020-02" db="EMBL/GenBank/DDBJ databases">
        <title>Identification and distribution of gene clusters putatively required for synthesis of sphingolipid metabolism inhibitors in phylogenetically diverse species of the filamentous fungus Fusarium.</title>
        <authorList>
            <person name="Kim H.-S."/>
            <person name="Busman M."/>
            <person name="Brown D.W."/>
            <person name="Divon H."/>
            <person name="Uhlig S."/>
            <person name="Proctor R.H."/>
        </authorList>
    </citation>
    <scope>NUCLEOTIDE SEQUENCE</scope>
    <source>
        <strain evidence="4">NRRL 25174</strain>
    </source>
</reference>
<organism evidence="4 5">
    <name type="scientific">Fusarium beomiforme</name>
    <dbReference type="NCBI Taxonomy" id="44412"/>
    <lineage>
        <taxon>Eukaryota</taxon>
        <taxon>Fungi</taxon>
        <taxon>Dikarya</taxon>
        <taxon>Ascomycota</taxon>
        <taxon>Pezizomycotina</taxon>
        <taxon>Sordariomycetes</taxon>
        <taxon>Hypocreomycetidae</taxon>
        <taxon>Hypocreales</taxon>
        <taxon>Nectriaceae</taxon>
        <taxon>Fusarium</taxon>
        <taxon>Fusarium burgessii species complex</taxon>
    </lineage>
</organism>
<feature type="domain" description="Fungal-type protein kinase" evidence="3">
    <location>
        <begin position="106"/>
        <end position="176"/>
    </location>
</feature>
<dbReference type="Proteomes" id="UP000730481">
    <property type="component" value="Unassembled WGS sequence"/>
</dbReference>
<protein>
    <submittedName>
        <fullName evidence="4">Kinase-like domain protein</fullName>
    </submittedName>
</protein>
<evidence type="ECO:0000313" key="5">
    <source>
        <dbReference type="Proteomes" id="UP000730481"/>
    </source>
</evidence>